<accession>A0ABS3ZDQ0</accession>
<dbReference type="InterPro" id="IPR003658">
    <property type="entry name" value="Anti-sigma_ant"/>
</dbReference>
<dbReference type="CDD" id="cd07043">
    <property type="entry name" value="STAS_anti-anti-sigma_factors"/>
    <property type="match status" value="1"/>
</dbReference>
<dbReference type="Gene3D" id="3.30.750.24">
    <property type="entry name" value="STAS domain"/>
    <property type="match status" value="1"/>
</dbReference>
<dbReference type="InterPro" id="IPR002645">
    <property type="entry name" value="STAS_dom"/>
</dbReference>
<name>A0ABS3ZDQ0_9GAMM</name>
<dbReference type="InterPro" id="IPR036513">
    <property type="entry name" value="STAS_dom_sf"/>
</dbReference>
<comment type="similarity">
    <text evidence="1 2">Belongs to the anti-sigma-factor antagonist family.</text>
</comment>
<organism evidence="4 5">
    <name type="scientific">Marinobacterium alkalitolerans</name>
    <dbReference type="NCBI Taxonomy" id="1542925"/>
    <lineage>
        <taxon>Bacteria</taxon>
        <taxon>Pseudomonadati</taxon>
        <taxon>Pseudomonadota</taxon>
        <taxon>Gammaproteobacteria</taxon>
        <taxon>Oceanospirillales</taxon>
        <taxon>Oceanospirillaceae</taxon>
        <taxon>Marinobacterium</taxon>
    </lineage>
</organism>
<dbReference type="SUPFAM" id="SSF52091">
    <property type="entry name" value="SpoIIaa-like"/>
    <property type="match status" value="1"/>
</dbReference>
<sequence length="102" mass="11569">MGITRKIDTERKTVTLMLEGQFDFSLHQPFRDSYRDLETGGHTYRLDMSRTSYMDSSALGMILLLKEHADKQGSRVVLVSPSAAVDKILTIANFHKLLPVEK</sequence>
<feature type="domain" description="STAS" evidence="3">
    <location>
        <begin position="3"/>
        <end position="102"/>
    </location>
</feature>
<dbReference type="PANTHER" id="PTHR33495">
    <property type="entry name" value="ANTI-SIGMA FACTOR ANTAGONIST TM_1081-RELATED-RELATED"/>
    <property type="match status" value="1"/>
</dbReference>
<evidence type="ECO:0000259" key="3">
    <source>
        <dbReference type="PROSITE" id="PS50801"/>
    </source>
</evidence>
<evidence type="ECO:0000256" key="2">
    <source>
        <dbReference type="RuleBase" id="RU003749"/>
    </source>
</evidence>
<evidence type="ECO:0000256" key="1">
    <source>
        <dbReference type="ARBA" id="ARBA00009013"/>
    </source>
</evidence>
<gene>
    <name evidence="4" type="ORF">H9C73_11805</name>
</gene>
<comment type="caution">
    <text evidence="4">The sequence shown here is derived from an EMBL/GenBank/DDBJ whole genome shotgun (WGS) entry which is preliminary data.</text>
</comment>
<reference evidence="4 5" key="1">
    <citation type="submission" date="2020-09" db="EMBL/GenBank/DDBJ databases">
        <authorList>
            <person name="Tanuku N.R.S."/>
        </authorList>
    </citation>
    <scope>NUCLEOTIDE SEQUENCE [LARGE SCALE GENOMIC DNA]</scope>
    <source>
        <strain evidence="4 5">AK62</strain>
    </source>
</reference>
<protein>
    <recommendedName>
        <fullName evidence="2">Anti-sigma factor antagonist</fullName>
    </recommendedName>
</protein>
<dbReference type="EMBL" id="JACVEW010000018">
    <property type="protein sequence ID" value="MBP0049423.1"/>
    <property type="molecule type" value="Genomic_DNA"/>
</dbReference>
<dbReference type="PANTHER" id="PTHR33495:SF15">
    <property type="entry name" value="STAS DOMAIN-CONTAINING PROTEIN"/>
    <property type="match status" value="1"/>
</dbReference>
<evidence type="ECO:0000313" key="5">
    <source>
        <dbReference type="Proteomes" id="UP000810171"/>
    </source>
</evidence>
<dbReference type="RefSeq" id="WP_209288033.1">
    <property type="nucleotide sequence ID" value="NZ_JACVEW010000018.1"/>
</dbReference>
<evidence type="ECO:0000313" key="4">
    <source>
        <dbReference type="EMBL" id="MBP0049423.1"/>
    </source>
</evidence>
<keyword evidence="5" id="KW-1185">Reference proteome</keyword>
<dbReference type="PROSITE" id="PS50801">
    <property type="entry name" value="STAS"/>
    <property type="match status" value="1"/>
</dbReference>
<dbReference type="Pfam" id="PF01740">
    <property type="entry name" value="STAS"/>
    <property type="match status" value="1"/>
</dbReference>
<proteinExistence type="inferred from homology"/>
<dbReference type="Proteomes" id="UP000810171">
    <property type="component" value="Unassembled WGS sequence"/>
</dbReference>
<dbReference type="NCBIfam" id="TIGR00377">
    <property type="entry name" value="ant_ant_sig"/>
    <property type="match status" value="1"/>
</dbReference>